<accession>A0A7R9J0P5</accession>
<dbReference type="EMBL" id="OE180014">
    <property type="protein sequence ID" value="CAD7570349.1"/>
    <property type="molecule type" value="Genomic_DNA"/>
</dbReference>
<organism evidence="1">
    <name type="scientific">Timema californicum</name>
    <name type="common">California timema</name>
    <name type="synonym">Walking stick</name>
    <dbReference type="NCBI Taxonomy" id="61474"/>
    <lineage>
        <taxon>Eukaryota</taxon>
        <taxon>Metazoa</taxon>
        <taxon>Ecdysozoa</taxon>
        <taxon>Arthropoda</taxon>
        <taxon>Hexapoda</taxon>
        <taxon>Insecta</taxon>
        <taxon>Pterygota</taxon>
        <taxon>Neoptera</taxon>
        <taxon>Polyneoptera</taxon>
        <taxon>Phasmatodea</taxon>
        <taxon>Timematodea</taxon>
        <taxon>Timematoidea</taxon>
        <taxon>Timematidae</taxon>
        <taxon>Timema</taxon>
    </lineage>
</organism>
<name>A0A7R9J0P5_TIMCA</name>
<gene>
    <name evidence="1" type="ORF">TCMB3V08_LOCUS3054</name>
</gene>
<reference evidence="1" key="1">
    <citation type="submission" date="2020-11" db="EMBL/GenBank/DDBJ databases">
        <authorList>
            <person name="Tran Van P."/>
        </authorList>
    </citation>
    <scope>NUCLEOTIDE SEQUENCE</scope>
</reference>
<protein>
    <submittedName>
        <fullName evidence="1">(California timema) hypothetical protein</fullName>
    </submittedName>
</protein>
<evidence type="ECO:0000313" key="1">
    <source>
        <dbReference type="EMBL" id="CAD7570349.1"/>
    </source>
</evidence>
<proteinExistence type="predicted"/>
<dbReference type="AlphaFoldDB" id="A0A7R9J0P5"/>
<sequence>MVQKYQNSKIESLCVQDRSMWCMTRNLMGIPVPMPPIVGRKGMANSNQEKADSLVKNIETQFVPTDDLSDLMHPTHVAQEIGVFSYKSLDEPEPTEVTEMSWALAALRLNRTSGCDGINSVVLRKLSLEVIKFLVELFNAFLLLSHFPQLWKHANVFCFHKPGKDLALATSY</sequence>